<dbReference type="EMBL" id="QGHB01000001">
    <property type="protein sequence ID" value="PWK90795.1"/>
    <property type="molecule type" value="Genomic_DNA"/>
</dbReference>
<proteinExistence type="predicted"/>
<evidence type="ECO:0000313" key="4">
    <source>
        <dbReference type="Proteomes" id="UP000246005"/>
    </source>
</evidence>
<dbReference type="RefSeq" id="WP_109630401.1">
    <property type="nucleotide sequence ID" value="NZ_QGHB01000001.1"/>
</dbReference>
<keyword evidence="2" id="KW-1133">Transmembrane helix</keyword>
<reference evidence="3 4" key="1">
    <citation type="submission" date="2018-05" db="EMBL/GenBank/DDBJ databases">
        <title>Genomic Encyclopedia of Type Strains, Phase IV (KMG-IV): sequencing the most valuable type-strain genomes for metagenomic binning, comparative biology and taxonomic classification.</title>
        <authorList>
            <person name="Goeker M."/>
        </authorList>
    </citation>
    <scope>NUCLEOTIDE SEQUENCE [LARGE SCALE GENOMIC DNA]</scope>
    <source>
        <strain evidence="3 4">DSM 45480</strain>
    </source>
</reference>
<dbReference type="AlphaFoldDB" id="A0A316IUD9"/>
<sequence length="271" mass="27933">MGDDLDDELRRLFSDDRLDVHVTPDATDAVLRGADRRRRRRSAVTTAFAVVTLIGAGIGLTQLPSSTDRTAGDLLPTSLPTSSSTPPSPSVSTITQTTIVTVNPPAPNSNGNTPGTPGGTTGSSSTKPRTTTPPAPPPAEPGAVGKLALGMSEADALKTGSLVEPSSPADAEGRCVAYATTTVPDSNATIISPARGIVRLTLPSYAKTQRGVGAGSKVADVKTSYPTATQNGSELRVEMAATPKWTYVFETDGVTVTTVRMRLNANDCSAV</sequence>
<gene>
    <name evidence="3" type="ORF">C8D88_101817</name>
</gene>
<feature type="compositionally biased region" description="Low complexity" evidence="1">
    <location>
        <begin position="74"/>
        <end position="115"/>
    </location>
</feature>
<organism evidence="3 4">
    <name type="scientific">Lentzea atacamensis</name>
    <dbReference type="NCBI Taxonomy" id="531938"/>
    <lineage>
        <taxon>Bacteria</taxon>
        <taxon>Bacillati</taxon>
        <taxon>Actinomycetota</taxon>
        <taxon>Actinomycetes</taxon>
        <taxon>Pseudonocardiales</taxon>
        <taxon>Pseudonocardiaceae</taxon>
        <taxon>Lentzea</taxon>
    </lineage>
</organism>
<feature type="compositionally biased region" description="Pro residues" evidence="1">
    <location>
        <begin position="131"/>
        <end position="140"/>
    </location>
</feature>
<feature type="transmembrane region" description="Helical" evidence="2">
    <location>
        <begin position="42"/>
        <end position="60"/>
    </location>
</feature>
<evidence type="ECO:0000256" key="2">
    <source>
        <dbReference type="SAM" id="Phobius"/>
    </source>
</evidence>
<keyword evidence="2" id="KW-0812">Transmembrane</keyword>
<evidence type="ECO:0000313" key="3">
    <source>
        <dbReference type="EMBL" id="PWK90795.1"/>
    </source>
</evidence>
<keyword evidence="2" id="KW-0472">Membrane</keyword>
<evidence type="ECO:0000256" key="1">
    <source>
        <dbReference type="SAM" id="MobiDB-lite"/>
    </source>
</evidence>
<protein>
    <submittedName>
        <fullName evidence="3">Uncharacterized protein</fullName>
    </submittedName>
</protein>
<name>A0A316IUD9_9PSEU</name>
<comment type="caution">
    <text evidence="3">The sequence shown here is derived from an EMBL/GenBank/DDBJ whole genome shotgun (WGS) entry which is preliminary data.</text>
</comment>
<feature type="region of interest" description="Disordered" evidence="1">
    <location>
        <begin position="61"/>
        <end position="145"/>
    </location>
</feature>
<dbReference type="Proteomes" id="UP000246005">
    <property type="component" value="Unassembled WGS sequence"/>
</dbReference>
<accession>A0A316IUD9</accession>